<protein>
    <recommendedName>
        <fullName evidence="2">DUF3615 domain-containing protein</fullName>
    </recommendedName>
</protein>
<dbReference type="Proteomes" id="UP001177140">
    <property type="component" value="Unassembled WGS sequence"/>
</dbReference>
<organism evidence="3 4">
    <name type="scientific">Papaver nudicaule</name>
    <name type="common">Iceland poppy</name>
    <dbReference type="NCBI Taxonomy" id="74823"/>
    <lineage>
        <taxon>Eukaryota</taxon>
        <taxon>Viridiplantae</taxon>
        <taxon>Streptophyta</taxon>
        <taxon>Embryophyta</taxon>
        <taxon>Tracheophyta</taxon>
        <taxon>Spermatophyta</taxon>
        <taxon>Magnoliopsida</taxon>
        <taxon>Ranunculales</taxon>
        <taxon>Papaveraceae</taxon>
        <taxon>Papaveroideae</taxon>
        <taxon>Papaver</taxon>
    </lineage>
</organism>
<accession>A0AA41VY83</accession>
<dbReference type="Pfam" id="PF12274">
    <property type="entry name" value="DUF3615"/>
    <property type="match status" value="1"/>
</dbReference>
<name>A0AA41VY83_PAPNU</name>
<reference evidence="3" key="1">
    <citation type="submission" date="2022-03" db="EMBL/GenBank/DDBJ databases">
        <title>A functionally conserved STORR gene fusion in Papaver species that diverged 16.8 million years ago.</title>
        <authorList>
            <person name="Catania T."/>
        </authorList>
    </citation>
    <scope>NUCLEOTIDE SEQUENCE</scope>
    <source>
        <strain evidence="3">S-191538</strain>
    </source>
</reference>
<feature type="compositionally biased region" description="Basic and acidic residues" evidence="1">
    <location>
        <begin position="50"/>
        <end position="59"/>
    </location>
</feature>
<keyword evidence="4" id="KW-1185">Reference proteome</keyword>
<dbReference type="InterPro" id="IPR022059">
    <property type="entry name" value="DUF3615"/>
</dbReference>
<gene>
    <name evidence="3" type="ORF">MKW94_010986</name>
</gene>
<dbReference type="EMBL" id="JAJJMA010314856">
    <property type="protein sequence ID" value="MCL7049343.1"/>
    <property type="molecule type" value="Genomic_DNA"/>
</dbReference>
<evidence type="ECO:0000259" key="2">
    <source>
        <dbReference type="Pfam" id="PF12274"/>
    </source>
</evidence>
<proteinExistence type="predicted"/>
<feature type="compositionally biased region" description="Low complexity" evidence="1">
    <location>
        <begin position="1"/>
        <end position="16"/>
    </location>
</feature>
<comment type="caution">
    <text evidence="3">The sequence shown here is derived from an EMBL/GenBank/DDBJ whole genome shotgun (WGS) entry which is preliminary data.</text>
</comment>
<sequence length="182" mass="20268">MAVMRSKGSSCASSNSKTKRDASDDPSSLDGSKRLRSRVVPPARPKAKPRKEPDITDRRDYVRPYATDAITFYNKEAGTKYELVEPGYITTKLLSRCFLYHIDFTAKKSDVAGAPVEMFFAELTSKQKVRCVKFCTSMGPKNLISGDKNNGCCYCMSYLIQHPRGGGFMAGRGGFRDENYNS</sequence>
<evidence type="ECO:0000256" key="1">
    <source>
        <dbReference type="SAM" id="MobiDB-lite"/>
    </source>
</evidence>
<evidence type="ECO:0000313" key="4">
    <source>
        <dbReference type="Proteomes" id="UP001177140"/>
    </source>
</evidence>
<dbReference type="AlphaFoldDB" id="A0AA41VY83"/>
<feature type="domain" description="DUF3615" evidence="2">
    <location>
        <begin position="67"/>
        <end position="163"/>
    </location>
</feature>
<dbReference type="PANTHER" id="PTHR34710:SF20">
    <property type="entry name" value="OS10G0550200 PROTEIN"/>
    <property type="match status" value="1"/>
</dbReference>
<feature type="region of interest" description="Disordered" evidence="1">
    <location>
        <begin position="1"/>
        <end position="59"/>
    </location>
</feature>
<dbReference type="PANTHER" id="PTHR34710">
    <property type="entry name" value="OS03G0834100 PROTEIN"/>
    <property type="match status" value="1"/>
</dbReference>
<evidence type="ECO:0000313" key="3">
    <source>
        <dbReference type="EMBL" id="MCL7049343.1"/>
    </source>
</evidence>